<evidence type="ECO:0000313" key="1">
    <source>
        <dbReference type="EMBL" id="KAI5072925.1"/>
    </source>
</evidence>
<reference evidence="1" key="1">
    <citation type="submission" date="2021-01" db="EMBL/GenBank/DDBJ databases">
        <title>Adiantum capillus-veneris genome.</title>
        <authorList>
            <person name="Fang Y."/>
            <person name="Liao Q."/>
        </authorList>
    </citation>
    <scope>NUCLEOTIDE SEQUENCE</scope>
    <source>
        <strain evidence="1">H3</strain>
        <tissue evidence="1">Leaf</tissue>
    </source>
</reference>
<evidence type="ECO:0000313" key="2">
    <source>
        <dbReference type="Proteomes" id="UP000886520"/>
    </source>
</evidence>
<comment type="caution">
    <text evidence="1">The sequence shown here is derived from an EMBL/GenBank/DDBJ whole genome shotgun (WGS) entry which is preliminary data.</text>
</comment>
<organism evidence="1 2">
    <name type="scientific">Adiantum capillus-veneris</name>
    <name type="common">Maidenhair fern</name>
    <dbReference type="NCBI Taxonomy" id="13818"/>
    <lineage>
        <taxon>Eukaryota</taxon>
        <taxon>Viridiplantae</taxon>
        <taxon>Streptophyta</taxon>
        <taxon>Embryophyta</taxon>
        <taxon>Tracheophyta</taxon>
        <taxon>Polypodiopsida</taxon>
        <taxon>Polypodiidae</taxon>
        <taxon>Polypodiales</taxon>
        <taxon>Pteridineae</taxon>
        <taxon>Pteridaceae</taxon>
        <taxon>Vittarioideae</taxon>
        <taxon>Adiantum</taxon>
    </lineage>
</organism>
<accession>A0A9D4ZH38</accession>
<sequence length="117" mass="12485">MMVLRKVEIPNLAGVTLTEGYGGAAAGIRVSRIRGSAIVVGNARGRARYGISSKRSIANVGSGGVIKNSPHCCLARHVTSIVRPFRDAIHVTVTALARSGRCGRERADEEHHHHGHM</sequence>
<keyword evidence="2" id="KW-1185">Reference proteome</keyword>
<proteinExistence type="predicted"/>
<name>A0A9D4ZH38_ADICA</name>
<dbReference type="EMBL" id="JABFUD020000012">
    <property type="protein sequence ID" value="KAI5072925.1"/>
    <property type="molecule type" value="Genomic_DNA"/>
</dbReference>
<protein>
    <submittedName>
        <fullName evidence="1">Uncharacterized protein</fullName>
    </submittedName>
</protein>
<gene>
    <name evidence="1" type="ORF">GOP47_0013031</name>
</gene>
<dbReference type="AlphaFoldDB" id="A0A9D4ZH38"/>
<dbReference type="Proteomes" id="UP000886520">
    <property type="component" value="Chromosome 12"/>
</dbReference>